<dbReference type="PROSITE" id="PS00108">
    <property type="entry name" value="PROTEIN_KINASE_ST"/>
    <property type="match status" value="1"/>
</dbReference>
<evidence type="ECO:0000256" key="2">
    <source>
        <dbReference type="ARBA" id="ARBA00022741"/>
    </source>
</evidence>
<feature type="compositionally biased region" description="Low complexity" evidence="6">
    <location>
        <begin position="912"/>
        <end position="931"/>
    </location>
</feature>
<feature type="region of interest" description="Disordered" evidence="6">
    <location>
        <begin position="278"/>
        <end position="302"/>
    </location>
</feature>
<evidence type="ECO:0000256" key="8">
    <source>
        <dbReference type="SAM" id="SignalP"/>
    </source>
</evidence>
<protein>
    <recommendedName>
        <fullName evidence="9">Protein kinase domain-containing protein</fullName>
    </recommendedName>
</protein>
<dbReference type="CDD" id="cd13999">
    <property type="entry name" value="STKc_MAP3K-like"/>
    <property type="match status" value="1"/>
</dbReference>
<evidence type="ECO:0000256" key="5">
    <source>
        <dbReference type="PROSITE-ProRule" id="PRU10141"/>
    </source>
</evidence>
<dbReference type="PANTHER" id="PTHR44329:SF288">
    <property type="entry name" value="MITOGEN-ACTIVATED PROTEIN KINASE KINASE KINASE 20"/>
    <property type="match status" value="1"/>
</dbReference>
<comment type="caution">
    <text evidence="10">The sequence shown here is derived from an EMBL/GenBank/DDBJ whole genome shotgun (WGS) entry which is preliminary data.</text>
</comment>
<evidence type="ECO:0000313" key="10">
    <source>
        <dbReference type="EMBL" id="CAK0783104.1"/>
    </source>
</evidence>
<feature type="compositionally biased region" description="Polar residues" evidence="6">
    <location>
        <begin position="751"/>
        <end position="772"/>
    </location>
</feature>
<evidence type="ECO:0000256" key="7">
    <source>
        <dbReference type="SAM" id="Phobius"/>
    </source>
</evidence>
<feature type="domain" description="Protein kinase" evidence="9">
    <location>
        <begin position="490"/>
        <end position="728"/>
    </location>
</feature>
<keyword evidence="2 5" id="KW-0547">Nucleotide-binding</keyword>
<feature type="chain" id="PRO_5043382043" description="Protein kinase domain-containing protein" evidence="8">
    <location>
        <begin position="28"/>
        <end position="1042"/>
    </location>
</feature>
<feature type="binding site" evidence="5">
    <location>
        <position position="518"/>
    </location>
    <ligand>
        <name>ATP</name>
        <dbReference type="ChEBI" id="CHEBI:30616"/>
    </ligand>
</feature>
<evidence type="ECO:0000256" key="1">
    <source>
        <dbReference type="ARBA" id="ARBA00022679"/>
    </source>
</evidence>
<dbReference type="SUPFAM" id="SSF56112">
    <property type="entry name" value="Protein kinase-like (PK-like)"/>
    <property type="match status" value="1"/>
</dbReference>
<feature type="compositionally biased region" description="Polar residues" evidence="6">
    <location>
        <begin position="278"/>
        <end position="287"/>
    </location>
</feature>
<feature type="region of interest" description="Disordered" evidence="6">
    <location>
        <begin position="736"/>
        <end position="793"/>
    </location>
</feature>
<dbReference type="InterPro" id="IPR008271">
    <property type="entry name" value="Ser/Thr_kinase_AS"/>
</dbReference>
<keyword evidence="3" id="KW-0418">Kinase</keyword>
<dbReference type="InterPro" id="IPR017441">
    <property type="entry name" value="Protein_kinase_ATP_BS"/>
</dbReference>
<keyword evidence="7" id="KW-1133">Transmembrane helix</keyword>
<evidence type="ECO:0000256" key="3">
    <source>
        <dbReference type="ARBA" id="ARBA00022777"/>
    </source>
</evidence>
<evidence type="ECO:0000313" key="11">
    <source>
        <dbReference type="Proteomes" id="UP001314263"/>
    </source>
</evidence>
<dbReference type="PROSITE" id="PS00107">
    <property type="entry name" value="PROTEIN_KINASE_ATP"/>
    <property type="match status" value="1"/>
</dbReference>
<dbReference type="PANTHER" id="PTHR44329">
    <property type="entry name" value="SERINE/THREONINE-PROTEIN KINASE TNNI3K-RELATED"/>
    <property type="match status" value="1"/>
</dbReference>
<dbReference type="GO" id="GO:0005524">
    <property type="term" value="F:ATP binding"/>
    <property type="evidence" value="ECO:0007669"/>
    <property type="project" value="UniProtKB-UniRule"/>
</dbReference>
<dbReference type="GO" id="GO:0004674">
    <property type="term" value="F:protein serine/threonine kinase activity"/>
    <property type="evidence" value="ECO:0007669"/>
    <property type="project" value="TreeGrafter"/>
</dbReference>
<sequence length="1042" mass="110253">MDRHRRGSRAPLVALLGLLLASPLIDAALSDACSATVEDLFPRQDNVTSIRGALNRTDPALSTLIPSPFVGFTLILAGDRAFADADSAPYNEKEVVHQIQQGLETQKSVSFWLYSMLAQPYSTDQLLLKGKVPTQLSAVVNSSSYDLGFNTSSGMRGTEIMVRGVLDNPARIINSYQVCSSWVHILDAVPWPGTSPSQTAIPDPTLGGRFPDGQRHSYPTARTLWSPTASLQAIPQATGLALPPTIDQSDTSSPPNPQRALNIAVQAISSGINQAISTVQNSGQPGTSPVPAPAQAPALSPGANSPGISAIPAISNGLGTATTSAPQSSGGVNTGAVVGGVVGGVVGLCIVLGLATWLVMRKRQINTAGSSDEESPYGHKDHDGYVGPRGLHANAALNGHNGIKDSASSTISGEIGMQPYIRRNHTDESGMLFLDNDMEYFVEPRMLGTGSSLRDDASLYRSRTSLGTSMGAEADWEILPEDILICKDPYGRDWQLGTGGFGSVYKGVWQGNTPVAVKFVTGHSPKEQQRFRNEVAILKSLRHVNIVQFLGASLTGDQIMLVTEYMPRGDLWRALSQDSTHHFSWGSVGWQVALHIARGLHHMHSRKVMHLDLKSANILLARDGTAKVADVGLAKILTRDNTHVSMEGTFDWAAPEVLAGQECSEKADIWSLGVVLWEIVTGERPHLRQLRPLRVPEECPEEVDAIINACRQLDANLRPTALEVCAVIERSAPQRADSMGSSLHDGGSLPPQYSSTATFPTQNSEPPTSTDMTYVPMSSFGPESSLAPATTSDRGELNYVYSEPARQDSAFPSPFAASSGTAAPESGPYRPGTAPGAFPDAAAESAVERRAASTSAIAASPFVRTAAGAGHDASAQRTGSPAHGPGVSALTLAAKLASNPSCPLGDRPLGTSSVAWESGSPSSSSRPAASARYPQQRASNGNADKGQQPHQVYMDHGGGSVSGPLPTRNLQVHPGGSQRGLRSASSSSPPSASPREPSAFAKAAPIPEEGEAPVARQEPEEAQEPREQRQRPQKEVRRGWFG</sequence>
<keyword evidence="4 5" id="KW-0067">ATP-binding</keyword>
<feature type="region of interest" description="Disordered" evidence="6">
    <location>
        <begin position="912"/>
        <end position="1042"/>
    </location>
</feature>
<dbReference type="InterPro" id="IPR000719">
    <property type="entry name" value="Prot_kinase_dom"/>
</dbReference>
<feature type="signal peptide" evidence="8">
    <location>
        <begin position="1"/>
        <end position="27"/>
    </location>
</feature>
<dbReference type="SMART" id="SM00220">
    <property type="entry name" value="S_TKc"/>
    <property type="match status" value="1"/>
</dbReference>
<dbReference type="PROSITE" id="PS50011">
    <property type="entry name" value="PROTEIN_KINASE_DOM"/>
    <property type="match status" value="1"/>
</dbReference>
<name>A0AAV1I6W7_9CHLO</name>
<gene>
    <name evidence="10" type="ORF">CVIRNUC_006299</name>
</gene>
<feature type="transmembrane region" description="Helical" evidence="7">
    <location>
        <begin position="336"/>
        <end position="360"/>
    </location>
</feature>
<proteinExistence type="predicted"/>
<feature type="region of interest" description="Disordered" evidence="6">
    <location>
        <begin position="808"/>
        <end position="846"/>
    </location>
</feature>
<keyword evidence="7" id="KW-0812">Transmembrane</keyword>
<evidence type="ECO:0000256" key="4">
    <source>
        <dbReference type="ARBA" id="ARBA00022840"/>
    </source>
</evidence>
<evidence type="ECO:0000259" key="9">
    <source>
        <dbReference type="PROSITE" id="PS50011"/>
    </source>
</evidence>
<dbReference type="AlphaFoldDB" id="A0AAV1I6W7"/>
<keyword evidence="1" id="KW-0808">Transferase</keyword>
<keyword evidence="7" id="KW-0472">Membrane</keyword>
<dbReference type="Proteomes" id="UP001314263">
    <property type="component" value="Unassembled WGS sequence"/>
</dbReference>
<feature type="compositionally biased region" description="Basic and acidic residues" evidence="6">
    <location>
        <begin position="1017"/>
        <end position="1042"/>
    </location>
</feature>
<dbReference type="InterPro" id="IPR011009">
    <property type="entry name" value="Kinase-like_dom_sf"/>
</dbReference>
<reference evidence="10 11" key="1">
    <citation type="submission" date="2023-10" db="EMBL/GenBank/DDBJ databases">
        <authorList>
            <person name="Maclean D."/>
            <person name="Macfadyen A."/>
        </authorList>
    </citation>
    <scope>NUCLEOTIDE SEQUENCE [LARGE SCALE GENOMIC DNA]</scope>
</reference>
<feature type="compositionally biased region" description="Low complexity" evidence="6">
    <location>
        <begin position="809"/>
        <end position="824"/>
    </location>
</feature>
<keyword evidence="11" id="KW-1185">Reference proteome</keyword>
<accession>A0AAV1I6W7</accession>
<evidence type="ECO:0000256" key="6">
    <source>
        <dbReference type="SAM" id="MobiDB-lite"/>
    </source>
</evidence>
<keyword evidence="8" id="KW-0732">Signal</keyword>
<feature type="compositionally biased region" description="Low complexity" evidence="6">
    <location>
        <begin position="983"/>
        <end position="1001"/>
    </location>
</feature>
<dbReference type="EMBL" id="CAUYUE010000008">
    <property type="protein sequence ID" value="CAK0783104.1"/>
    <property type="molecule type" value="Genomic_DNA"/>
</dbReference>
<dbReference type="Gene3D" id="1.10.510.10">
    <property type="entry name" value="Transferase(Phosphotransferase) domain 1"/>
    <property type="match status" value="1"/>
</dbReference>
<organism evidence="10 11">
    <name type="scientific">Coccomyxa viridis</name>
    <dbReference type="NCBI Taxonomy" id="1274662"/>
    <lineage>
        <taxon>Eukaryota</taxon>
        <taxon>Viridiplantae</taxon>
        <taxon>Chlorophyta</taxon>
        <taxon>core chlorophytes</taxon>
        <taxon>Trebouxiophyceae</taxon>
        <taxon>Trebouxiophyceae incertae sedis</taxon>
        <taxon>Coccomyxaceae</taxon>
        <taxon>Coccomyxa</taxon>
    </lineage>
</organism>
<dbReference type="Pfam" id="PF00069">
    <property type="entry name" value="Pkinase"/>
    <property type="match status" value="1"/>
</dbReference>
<dbReference type="InterPro" id="IPR051681">
    <property type="entry name" value="Ser/Thr_Kinases-Pseudokinases"/>
</dbReference>